<feature type="region of interest" description="Disordered" evidence="4">
    <location>
        <begin position="283"/>
        <end position="345"/>
    </location>
</feature>
<evidence type="ECO:0000313" key="6">
    <source>
        <dbReference type="EMBL" id="TFY63081.1"/>
    </source>
</evidence>
<dbReference type="PANTHER" id="PTHR48104:SF30">
    <property type="entry name" value="METACASPASE-1"/>
    <property type="match status" value="1"/>
</dbReference>
<organism evidence="6 7">
    <name type="scientific">Rhodofomes roseus</name>
    <dbReference type="NCBI Taxonomy" id="34475"/>
    <lineage>
        <taxon>Eukaryota</taxon>
        <taxon>Fungi</taxon>
        <taxon>Dikarya</taxon>
        <taxon>Basidiomycota</taxon>
        <taxon>Agaricomycotina</taxon>
        <taxon>Agaricomycetes</taxon>
        <taxon>Polyporales</taxon>
        <taxon>Rhodofomes</taxon>
    </lineage>
</organism>
<dbReference type="SUPFAM" id="SSF52129">
    <property type="entry name" value="Caspase-like"/>
    <property type="match status" value="1"/>
</dbReference>
<keyword evidence="3" id="KW-0378">Hydrolase</keyword>
<dbReference type="EMBL" id="SEKV01000142">
    <property type="protein sequence ID" value="TFY63081.1"/>
    <property type="molecule type" value="Genomic_DNA"/>
</dbReference>
<dbReference type="Pfam" id="PF00656">
    <property type="entry name" value="Peptidase_C14"/>
    <property type="match status" value="1"/>
</dbReference>
<evidence type="ECO:0000256" key="2">
    <source>
        <dbReference type="ARBA" id="ARBA00022703"/>
    </source>
</evidence>
<dbReference type="PANTHER" id="PTHR48104">
    <property type="entry name" value="METACASPASE-4"/>
    <property type="match status" value="1"/>
</dbReference>
<feature type="domain" description="Peptidase C14 caspase" evidence="5">
    <location>
        <begin position="11"/>
        <end position="281"/>
    </location>
</feature>
<keyword evidence="2" id="KW-0053">Apoptosis</keyword>
<protein>
    <recommendedName>
        <fullName evidence="5">Peptidase C14 caspase domain-containing protein</fullName>
    </recommendedName>
</protein>
<feature type="region of interest" description="Disordered" evidence="4">
    <location>
        <begin position="183"/>
        <end position="246"/>
    </location>
</feature>
<feature type="compositionally biased region" description="Basic and acidic residues" evidence="4">
    <location>
        <begin position="329"/>
        <end position="345"/>
    </location>
</feature>
<proteinExistence type="inferred from homology"/>
<dbReference type="GO" id="GO:0004197">
    <property type="term" value="F:cysteine-type endopeptidase activity"/>
    <property type="evidence" value="ECO:0007669"/>
    <property type="project" value="InterPro"/>
</dbReference>
<dbReference type="GO" id="GO:0006915">
    <property type="term" value="P:apoptotic process"/>
    <property type="evidence" value="ECO:0007669"/>
    <property type="project" value="UniProtKB-KW"/>
</dbReference>
<evidence type="ECO:0000256" key="3">
    <source>
        <dbReference type="ARBA" id="ARBA00022807"/>
    </source>
</evidence>
<keyword evidence="3" id="KW-0788">Thiol protease</keyword>
<feature type="compositionally biased region" description="Basic and acidic residues" evidence="4">
    <location>
        <begin position="204"/>
        <end position="215"/>
    </location>
</feature>
<gene>
    <name evidence="6" type="ORF">EVJ58_g3465</name>
</gene>
<comment type="caution">
    <text evidence="6">The sequence shown here is derived from an EMBL/GenBank/DDBJ whole genome shotgun (WGS) entry which is preliminary data.</text>
</comment>
<dbReference type="InterPro" id="IPR029030">
    <property type="entry name" value="Caspase-like_dom_sf"/>
</dbReference>
<reference evidence="6 7" key="1">
    <citation type="submission" date="2019-01" db="EMBL/GenBank/DDBJ databases">
        <title>Genome sequencing of the rare red list fungi Fomitopsis rosea.</title>
        <authorList>
            <person name="Buettner E."/>
            <person name="Kellner H."/>
        </authorList>
    </citation>
    <scope>NUCLEOTIDE SEQUENCE [LARGE SCALE GENOMIC DNA]</scope>
    <source>
        <strain evidence="6 7">DSM 105464</strain>
    </source>
</reference>
<dbReference type="Gene3D" id="3.40.50.12660">
    <property type="match status" value="1"/>
</dbReference>
<dbReference type="Proteomes" id="UP000298390">
    <property type="component" value="Unassembled WGS sequence"/>
</dbReference>
<dbReference type="InterPro" id="IPR011600">
    <property type="entry name" value="Pept_C14_caspase"/>
</dbReference>
<sequence length="345" mass="38759">MPGLTRPPIRRALSVAVQYTHLGDPHVLRGTHHDPEVLTKILTEFMHFKHEDIVILMDDEHGRYQKPTRDNILDSMRALLREAQTGDHFVFHFSGHGDQIPNENGTEEDGLDEIILPVDVELSPDGSALKNFIMDDTIHDILVDHTPPGAHFMVGLTSACGWSLRVRSLPFAREVIAFNGALPLDLPNSSSKQPPPKSVRMRATAHDEPGSEKHERPHVKHKIDGPDVTSWSACADNENTPDSRTGGIFLRSFYEALKMHKDATRGELLNDITKRIKRKVNIHNRHLSEQHNADGETNGLVSRRGDEQNDEPDEVPTPLPTPELASSNRLEDTYESHVLDEDYPD</sequence>
<evidence type="ECO:0000256" key="1">
    <source>
        <dbReference type="ARBA" id="ARBA00009005"/>
    </source>
</evidence>
<feature type="compositionally biased region" description="Polar residues" evidence="4">
    <location>
        <begin position="229"/>
        <end position="243"/>
    </location>
</feature>
<name>A0A4Y9YNJ4_9APHY</name>
<dbReference type="AlphaFoldDB" id="A0A4Y9YNJ4"/>
<evidence type="ECO:0000256" key="4">
    <source>
        <dbReference type="SAM" id="MobiDB-lite"/>
    </source>
</evidence>
<dbReference type="GO" id="GO:0006508">
    <property type="term" value="P:proteolysis"/>
    <property type="evidence" value="ECO:0007669"/>
    <property type="project" value="InterPro"/>
</dbReference>
<evidence type="ECO:0000259" key="5">
    <source>
        <dbReference type="Pfam" id="PF00656"/>
    </source>
</evidence>
<comment type="similarity">
    <text evidence="1">Belongs to the peptidase C14B family.</text>
</comment>
<evidence type="ECO:0000313" key="7">
    <source>
        <dbReference type="Proteomes" id="UP000298390"/>
    </source>
</evidence>
<dbReference type="InterPro" id="IPR050452">
    <property type="entry name" value="Metacaspase"/>
</dbReference>
<keyword evidence="3" id="KW-0645">Protease</keyword>
<dbReference type="GO" id="GO:0005737">
    <property type="term" value="C:cytoplasm"/>
    <property type="evidence" value="ECO:0007669"/>
    <property type="project" value="TreeGrafter"/>
</dbReference>
<accession>A0A4Y9YNJ4</accession>